<sequence length="1143" mass="128106">ERPSMHLLMYRQQVWHSWTSWFNIDHPGGNGDYERLEAIRFYYRERVCARPTAMEARTTDWVAAADTGEVVHSSLEKGFWCINKEQPHGRICSNYHVRFQCPPGSPDAKWGPWGRWGTCSVTCGGGRRIRRRTCVRTSETVQCKGRPAEVQKCGKSPCPGTPTSKCHLVCAEGRPSEDCSRCVCDGHMVRGDVHSVTGVPVAGAWVALANQPKVIRARTDAKGQFRLPGVCSSSPTSLSIRKEKFAPTTVSTSSNTTGLSWVRAVLKTAEKPYIVKHPEDKVRYEGGRVLLCCKATGSPMPDKYYWYHNGTLLDRKLYKYEEDLVLRDLKPEQSGQYYCKTSSSAGTIKSSPAFLTVIAKGSPACNSTPETHLVRMPVDCVQPGTDSTYYNAGRCPHNKCAGSLDFDMRCRDGSTFCCGVQQMESRTIDCGSYTLPIKTVTQCSCQKCVEPTVLVRGRVVTADNNEPLRFGHIYIGKERVGTTGYQGDFTLQITPDTHRLVVNFVDPTQNFLDTPKVFIFDKKGGSIYHDVKVMRKQKPIDINAGESNSINLGEIIGEDPIGQLVIPANSFHKDDGEIYEGTVKASVTFIDPRNITTAAAAPGDLNFVDDEGDMLPLRTYGMFSVDFRDESNQEILGAGGVQVLLDTQHVKMQEHIPKMKLWSLNPDTGVWEEESDFSYTTTTTGGHGRSKREERTFLIGNMEIRERRLFNLDVPENRRCYVKVRAYMSDKFLPSEQLEGVVISLINLEPKPGYSSNPRAWGRFDSVITGSNGACLPAFCDAQRADAYTAYVTAMMGGEELEAAPSSPKMNPNIIGVSQPYLDKIDYQRSDHEDPALKKTAFKINLAKPNQNNLDETNGPIYPYQNLIACENAPPDANHFRFFRVEKDKYEYNVVPFEENDLTTWTGDYLSWWPNPQEFRACYIKVKIHGQKEVMVRSRNLGGTHRETQGKLYGIRDIRSTRDMREANTSAACVEFKCSGMLFDQAEVDRSLISVLPQGNCRRISTNSLLQEYLIKHPPVAQNNESHAFTMLAPVDPLGHNYGIYTVTDQNPRVAKEIAIGRCFDGTSDGFSREMKSDSGVALTFSCPERKINRESLFQRLQTNPGQTLSQMARDMREMEGLQVQRSSTRFGKSNRNNIYSPS</sequence>
<dbReference type="Gene3D" id="2.20.100.10">
    <property type="entry name" value="Thrombospondin type-1 (TSP1) repeat"/>
    <property type="match status" value="1"/>
</dbReference>
<dbReference type="InterPro" id="IPR003598">
    <property type="entry name" value="Ig_sub2"/>
</dbReference>
<reference evidence="10" key="1">
    <citation type="submission" date="2019-06" db="EMBL/GenBank/DDBJ databases">
        <authorList>
            <consortium name="Wellcome Sanger Institute Data Sharing"/>
        </authorList>
    </citation>
    <scope>NUCLEOTIDE SEQUENCE [LARGE SCALE GENOMIC DNA]</scope>
</reference>
<dbReference type="Gene3D" id="2.60.40.10">
    <property type="entry name" value="Immunoglobulins"/>
    <property type="match status" value="1"/>
</dbReference>
<dbReference type="PROSITE" id="PS50092">
    <property type="entry name" value="TSP1"/>
    <property type="match status" value="1"/>
</dbReference>
<dbReference type="SMART" id="SM00209">
    <property type="entry name" value="TSP1"/>
    <property type="match status" value="1"/>
</dbReference>
<dbReference type="SUPFAM" id="SSF82895">
    <property type="entry name" value="TSP-1 type 1 repeat"/>
    <property type="match status" value="1"/>
</dbReference>
<evidence type="ECO:0000256" key="6">
    <source>
        <dbReference type="ARBA" id="ARBA00023157"/>
    </source>
</evidence>
<proteinExistence type="predicted"/>
<dbReference type="InterPro" id="IPR000884">
    <property type="entry name" value="TSP1_rpt"/>
</dbReference>
<protein>
    <submittedName>
        <fullName evidence="10">Cartilage intermediate layer protein 2</fullName>
    </submittedName>
</protein>
<keyword evidence="6" id="KW-1015">Disulfide bond</keyword>
<dbReference type="InterPro" id="IPR056255">
    <property type="entry name" value="CILP-1/2_dom"/>
</dbReference>
<dbReference type="InterPro" id="IPR025155">
    <property type="entry name" value="WxxW_domain"/>
</dbReference>
<dbReference type="Pfam" id="PF13927">
    <property type="entry name" value="Ig_3"/>
    <property type="match status" value="1"/>
</dbReference>
<dbReference type="GO" id="GO:0005615">
    <property type="term" value="C:extracellular space"/>
    <property type="evidence" value="ECO:0007669"/>
    <property type="project" value="TreeGrafter"/>
</dbReference>
<dbReference type="InterPro" id="IPR036383">
    <property type="entry name" value="TSP1_rpt_sf"/>
</dbReference>
<dbReference type="SUPFAM" id="SSF48726">
    <property type="entry name" value="Immunoglobulin"/>
    <property type="match status" value="1"/>
</dbReference>
<dbReference type="InterPro" id="IPR007110">
    <property type="entry name" value="Ig-like_dom"/>
</dbReference>
<dbReference type="Pfam" id="PF23708">
    <property type="entry name" value="CILP_5th"/>
    <property type="match status" value="1"/>
</dbReference>
<organism evidence="10 11">
    <name type="scientific">Sphaeramia orbicularis</name>
    <name type="common">orbiculate cardinalfish</name>
    <dbReference type="NCBI Taxonomy" id="375764"/>
    <lineage>
        <taxon>Eukaryota</taxon>
        <taxon>Metazoa</taxon>
        <taxon>Chordata</taxon>
        <taxon>Craniata</taxon>
        <taxon>Vertebrata</taxon>
        <taxon>Euteleostomi</taxon>
        <taxon>Actinopterygii</taxon>
        <taxon>Neopterygii</taxon>
        <taxon>Teleostei</taxon>
        <taxon>Neoteleostei</taxon>
        <taxon>Acanthomorphata</taxon>
        <taxon>Gobiaria</taxon>
        <taxon>Kurtiformes</taxon>
        <taxon>Apogonoidei</taxon>
        <taxon>Apogonidae</taxon>
        <taxon>Apogoninae</taxon>
        <taxon>Sphaeramia</taxon>
    </lineage>
</organism>
<dbReference type="Pfam" id="PF13330">
    <property type="entry name" value="Mucin2_WxxW"/>
    <property type="match status" value="1"/>
</dbReference>
<keyword evidence="7" id="KW-0325">Glycoprotein</keyword>
<keyword evidence="11" id="KW-1185">Reference proteome</keyword>
<keyword evidence="2" id="KW-0964">Secreted</keyword>
<reference evidence="10" key="3">
    <citation type="submission" date="2025-09" db="UniProtKB">
        <authorList>
            <consortium name="Ensembl"/>
        </authorList>
    </citation>
    <scope>IDENTIFICATION</scope>
</reference>
<dbReference type="SMART" id="SM00409">
    <property type="entry name" value="IG"/>
    <property type="match status" value="1"/>
</dbReference>
<keyword evidence="4" id="KW-0165">Cleavage on pair of basic residues</keyword>
<dbReference type="Pfam" id="PF23599">
    <property type="entry name" value="CILP_C"/>
    <property type="match status" value="1"/>
</dbReference>
<feature type="domain" description="Ig-like" evidence="9">
    <location>
        <begin position="272"/>
        <end position="356"/>
    </location>
</feature>
<evidence type="ECO:0000256" key="5">
    <source>
        <dbReference type="ARBA" id="ARBA00022729"/>
    </source>
</evidence>
<dbReference type="SMART" id="SM00408">
    <property type="entry name" value="IGc2"/>
    <property type="match status" value="1"/>
</dbReference>
<dbReference type="Proteomes" id="UP000472271">
    <property type="component" value="Chromosome 4"/>
</dbReference>
<dbReference type="Ensembl" id="ENSSORT00005009509.1">
    <property type="protein sequence ID" value="ENSSORP00005009203.1"/>
    <property type="gene ID" value="ENSSORG00005004969.1"/>
</dbReference>
<dbReference type="InterPro" id="IPR056256">
    <property type="entry name" value="CILP-1/2_b-sand_dom2"/>
</dbReference>
<evidence type="ECO:0000256" key="1">
    <source>
        <dbReference type="ARBA" id="ARBA00004498"/>
    </source>
</evidence>
<evidence type="ECO:0000256" key="2">
    <source>
        <dbReference type="ARBA" id="ARBA00022525"/>
    </source>
</evidence>
<dbReference type="InterPro" id="IPR008969">
    <property type="entry name" value="CarboxyPept-like_regulatory"/>
</dbReference>
<dbReference type="InterPro" id="IPR056258">
    <property type="entry name" value="CILP-1/2_C"/>
</dbReference>
<evidence type="ECO:0000313" key="11">
    <source>
        <dbReference type="Proteomes" id="UP000472271"/>
    </source>
</evidence>
<evidence type="ECO:0000256" key="4">
    <source>
        <dbReference type="ARBA" id="ARBA00022685"/>
    </source>
</evidence>
<dbReference type="Pfam" id="PF00090">
    <property type="entry name" value="TSP_1"/>
    <property type="match status" value="1"/>
</dbReference>
<evidence type="ECO:0000256" key="3">
    <source>
        <dbReference type="ARBA" id="ARBA00022530"/>
    </source>
</evidence>
<reference evidence="10" key="2">
    <citation type="submission" date="2025-08" db="UniProtKB">
        <authorList>
            <consortium name="Ensembl"/>
        </authorList>
    </citation>
    <scope>IDENTIFICATION</scope>
</reference>
<gene>
    <name evidence="10" type="primary">cilp2</name>
</gene>
<accession>A0A672YX68</accession>
<dbReference type="PANTHER" id="PTHR15031:SF0">
    <property type="entry name" value="CARTILAGE INTERMEDIATE LAYER PROTEIN 2"/>
    <property type="match status" value="1"/>
</dbReference>
<evidence type="ECO:0000313" key="10">
    <source>
        <dbReference type="Ensembl" id="ENSSORP00005009203.1"/>
    </source>
</evidence>
<keyword evidence="3" id="KW-0272">Extracellular matrix</keyword>
<dbReference type="InterPro" id="IPR056257">
    <property type="entry name" value="CILP-1/2_8th"/>
</dbReference>
<name>A0A672YX68_9TELE</name>
<evidence type="ECO:0000256" key="8">
    <source>
        <dbReference type="ARBA" id="ARBA00023319"/>
    </source>
</evidence>
<keyword evidence="8" id="KW-0393">Immunoglobulin domain</keyword>
<dbReference type="Pfam" id="PF23730">
    <property type="entry name" value="CILP_8th"/>
    <property type="match status" value="1"/>
</dbReference>
<dbReference type="InterPro" id="IPR013783">
    <property type="entry name" value="Ig-like_fold"/>
</dbReference>
<dbReference type="InterPro" id="IPR039675">
    <property type="entry name" value="CILP1/CILP2"/>
</dbReference>
<dbReference type="SUPFAM" id="SSF49464">
    <property type="entry name" value="Carboxypeptidase regulatory domain-like"/>
    <property type="match status" value="1"/>
</dbReference>
<evidence type="ECO:0000259" key="9">
    <source>
        <dbReference type="PROSITE" id="PS50835"/>
    </source>
</evidence>
<comment type="subcellular location">
    <subcellularLocation>
        <location evidence="1">Secreted</location>
        <location evidence="1">Extracellular space</location>
        <location evidence="1">Extracellular matrix</location>
    </subcellularLocation>
</comment>
<dbReference type="FunFam" id="2.60.40.10:FF:001254">
    <property type="entry name" value="Cartilage intermediate layer protein 2"/>
    <property type="match status" value="1"/>
</dbReference>
<dbReference type="InterPro" id="IPR036179">
    <property type="entry name" value="Ig-like_dom_sf"/>
</dbReference>
<dbReference type="PROSITE" id="PS50835">
    <property type="entry name" value="IG_LIKE"/>
    <property type="match status" value="1"/>
</dbReference>
<evidence type="ECO:0000256" key="7">
    <source>
        <dbReference type="ARBA" id="ARBA00023180"/>
    </source>
</evidence>
<dbReference type="InterPro" id="IPR003599">
    <property type="entry name" value="Ig_sub"/>
</dbReference>
<keyword evidence="5" id="KW-0732">Signal</keyword>
<dbReference type="AlphaFoldDB" id="A0A672YX68"/>
<dbReference type="PANTHER" id="PTHR15031">
    <property type="entry name" value="CARTILAGE INTERMEDIATE LAYER PROTEIN CLIP"/>
    <property type="match status" value="1"/>
</dbReference>
<dbReference type="Pfam" id="PF23591">
    <property type="entry name" value="CILP"/>
    <property type="match status" value="1"/>
</dbReference>